<gene>
    <name evidence="1" type="ORF">MNOR_LOCUS12569</name>
</gene>
<evidence type="ECO:0000313" key="2">
    <source>
        <dbReference type="Proteomes" id="UP001497623"/>
    </source>
</evidence>
<dbReference type="AlphaFoldDB" id="A0AAV2QJ46"/>
<proteinExistence type="predicted"/>
<comment type="caution">
    <text evidence="1">The sequence shown here is derived from an EMBL/GenBank/DDBJ whole genome shotgun (WGS) entry which is preliminary data.</text>
</comment>
<protein>
    <submittedName>
        <fullName evidence="1">Uncharacterized protein</fullName>
    </submittedName>
</protein>
<dbReference type="EMBL" id="CAXKWB010006912">
    <property type="protein sequence ID" value="CAL4084959.1"/>
    <property type="molecule type" value="Genomic_DNA"/>
</dbReference>
<name>A0AAV2QJ46_MEGNR</name>
<dbReference type="Proteomes" id="UP001497623">
    <property type="component" value="Unassembled WGS sequence"/>
</dbReference>
<sequence>MFLFFDLVVYPVKHHGEIVLKKIITCQKLRNKNSKCQALKVLGEKFKKYFNLWQFNIGHQYLGNLCFIFNQGCIFFRKIFFLTPPPPSLTIIFLYNEKV</sequence>
<evidence type="ECO:0000313" key="1">
    <source>
        <dbReference type="EMBL" id="CAL4084959.1"/>
    </source>
</evidence>
<organism evidence="1 2">
    <name type="scientific">Meganyctiphanes norvegica</name>
    <name type="common">Northern krill</name>
    <name type="synonym">Thysanopoda norvegica</name>
    <dbReference type="NCBI Taxonomy" id="48144"/>
    <lineage>
        <taxon>Eukaryota</taxon>
        <taxon>Metazoa</taxon>
        <taxon>Ecdysozoa</taxon>
        <taxon>Arthropoda</taxon>
        <taxon>Crustacea</taxon>
        <taxon>Multicrustacea</taxon>
        <taxon>Malacostraca</taxon>
        <taxon>Eumalacostraca</taxon>
        <taxon>Eucarida</taxon>
        <taxon>Euphausiacea</taxon>
        <taxon>Euphausiidae</taxon>
        <taxon>Meganyctiphanes</taxon>
    </lineage>
</organism>
<reference evidence="1 2" key="1">
    <citation type="submission" date="2024-05" db="EMBL/GenBank/DDBJ databases">
        <authorList>
            <person name="Wallberg A."/>
        </authorList>
    </citation>
    <scope>NUCLEOTIDE SEQUENCE [LARGE SCALE GENOMIC DNA]</scope>
</reference>
<accession>A0AAV2QJ46</accession>
<keyword evidence="2" id="KW-1185">Reference proteome</keyword>